<reference evidence="1 2" key="1">
    <citation type="submission" date="2024-02" db="EMBL/GenBank/DDBJ databases">
        <title>De novo assembly and annotation of 12 fungi associated with fruit tree decline syndrome in Ontario, Canada.</title>
        <authorList>
            <person name="Sulman M."/>
            <person name="Ellouze W."/>
            <person name="Ilyukhin E."/>
        </authorList>
    </citation>
    <scope>NUCLEOTIDE SEQUENCE [LARGE SCALE GENOMIC DNA]</scope>
    <source>
        <strain evidence="1 2">M169</strain>
    </source>
</reference>
<evidence type="ECO:0000313" key="2">
    <source>
        <dbReference type="Proteomes" id="UP001430848"/>
    </source>
</evidence>
<evidence type="ECO:0000313" key="1">
    <source>
        <dbReference type="EMBL" id="KAK7713929.1"/>
    </source>
</evidence>
<protein>
    <submittedName>
        <fullName evidence="1">Uncharacterized protein</fullName>
    </submittedName>
</protein>
<sequence length="105" mass="11914">MAHPEKRYERLSQDDDSSVNGRLEEAILAESLSGQDNGRHGIFKNLVILVGFVFSFDLKLSIKYEQVEFDPRFEGEKSPYMGDPSPMVDKLWYDLAARSGAISKE</sequence>
<gene>
    <name evidence="1" type="ORF">SLS63_011881</name>
</gene>
<dbReference type="Proteomes" id="UP001430848">
    <property type="component" value="Unassembled WGS sequence"/>
</dbReference>
<name>A0ABR1NSW0_DIAER</name>
<organism evidence="1 2">
    <name type="scientific">Diaporthe eres</name>
    <name type="common">Phomopsis oblonga</name>
    <dbReference type="NCBI Taxonomy" id="83184"/>
    <lineage>
        <taxon>Eukaryota</taxon>
        <taxon>Fungi</taxon>
        <taxon>Dikarya</taxon>
        <taxon>Ascomycota</taxon>
        <taxon>Pezizomycotina</taxon>
        <taxon>Sordariomycetes</taxon>
        <taxon>Sordariomycetidae</taxon>
        <taxon>Diaporthales</taxon>
        <taxon>Diaporthaceae</taxon>
        <taxon>Diaporthe</taxon>
        <taxon>Diaporthe eres species complex</taxon>
    </lineage>
</organism>
<proteinExistence type="predicted"/>
<accession>A0ABR1NSW0</accession>
<comment type="caution">
    <text evidence="1">The sequence shown here is derived from an EMBL/GenBank/DDBJ whole genome shotgun (WGS) entry which is preliminary data.</text>
</comment>
<dbReference type="EMBL" id="JAKNSF020000120">
    <property type="protein sequence ID" value="KAK7713929.1"/>
    <property type="molecule type" value="Genomic_DNA"/>
</dbReference>
<keyword evidence="2" id="KW-1185">Reference proteome</keyword>